<reference evidence="3" key="1">
    <citation type="submission" date="2013-01" db="EMBL/GenBank/DDBJ databases">
        <title>Draft Genome Sequence of a Mulberry Tree, Morus notabilis C.K. Schneid.</title>
        <authorList>
            <person name="He N."/>
            <person name="Zhao S."/>
        </authorList>
    </citation>
    <scope>NUCLEOTIDE SEQUENCE</scope>
</reference>
<evidence type="ECO:0000313" key="3">
    <source>
        <dbReference type="Proteomes" id="UP000030645"/>
    </source>
</evidence>
<proteinExistence type="predicted"/>
<feature type="compositionally biased region" description="Basic and acidic residues" evidence="1">
    <location>
        <begin position="25"/>
        <end position="47"/>
    </location>
</feature>
<gene>
    <name evidence="2" type="ORF">L484_021794</name>
</gene>
<dbReference type="AlphaFoldDB" id="W9QSM9"/>
<accession>W9QSM9</accession>
<organism evidence="2 3">
    <name type="scientific">Morus notabilis</name>
    <dbReference type="NCBI Taxonomy" id="981085"/>
    <lineage>
        <taxon>Eukaryota</taxon>
        <taxon>Viridiplantae</taxon>
        <taxon>Streptophyta</taxon>
        <taxon>Embryophyta</taxon>
        <taxon>Tracheophyta</taxon>
        <taxon>Spermatophyta</taxon>
        <taxon>Magnoliopsida</taxon>
        <taxon>eudicotyledons</taxon>
        <taxon>Gunneridae</taxon>
        <taxon>Pentapetalae</taxon>
        <taxon>rosids</taxon>
        <taxon>fabids</taxon>
        <taxon>Rosales</taxon>
        <taxon>Moraceae</taxon>
        <taxon>Moreae</taxon>
        <taxon>Morus</taxon>
    </lineage>
</organism>
<protein>
    <submittedName>
        <fullName evidence="2">Uncharacterized protein</fullName>
    </submittedName>
</protein>
<feature type="region of interest" description="Disordered" evidence="1">
    <location>
        <begin position="1"/>
        <end position="70"/>
    </location>
</feature>
<sequence length="86" mass="9367">MCSGGLPLSVLRRGHQHQRRGRSRQRGESARWGEDRAVVGESCDRGGKLGATVNGGRHRPTATGSYSHLDGGEVRRFGENLVKITK</sequence>
<feature type="compositionally biased region" description="Basic residues" evidence="1">
    <location>
        <begin position="12"/>
        <end position="24"/>
    </location>
</feature>
<name>W9QSM9_9ROSA</name>
<evidence type="ECO:0000256" key="1">
    <source>
        <dbReference type="SAM" id="MobiDB-lite"/>
    </source>
</evidence>
<dbReference type="EMBL" id="KE343643">
    <property type="protein sequence ID" value="EXB37589.1"/>
    <property type="molecule type" value="Genomic_DNA"/>
</dbReference>
<keyword evidence="3" id="KW-1185">Reference proteome</keyword>
<evidence type="ECO:0000313" key="2">
    <source>
        <dbReference type="EMBL" id="EXB37589.1"/>
    </source>
</evidence>
<dbReference type="Proteomes" id="UP000030645">
    <property type="component" value="Unassembled WGS sequence"/>
</dbReference>